<feature type="transmembrane region" description="Helical" evidence="8">
    <location>
        <begin position="148"/>
        <end position="169"/>
    </location>
</feature>
<feature type="domain" description="Sulfatase N-terminal" evidence="9">
    <location>
        <begin position="231"/>
        <end position="519"/>
    </location>
</feature>
<sequence length="538" mass="59371">MRTLLLARPWMGTETLIVGACLYFSLFANGVFWRAAAPQPLTQWQWALSLFLLVTAANGVWLTLLVWRRTARVVLSLLVVTSALAGHYMAAYGIYIDADMVRNVLHTDWREASELAGIDALLPLFATLPALVVIWRVRLRERTWKRTLALRVALLAGMVGTAVLGVLPVTQPLTAFLRNQREVRYLVTPANVLVSLAKVVSEEPPGRARAQLPIGEDAVQSPAATMRRPRLLVLVVGETARAANWGLNGYARQTTPELARRGVLNFPRVTACGSSTEVSLPCMFSPYGRAQYDEKAIRGHQSVLHVLQRAGVATLWRDNQSGCKGVCSGLQVEDMRARQDATLCNGVRCHDGILLEGLADAARRHTGDQVIVLHMLGNHGPTYFERYPPAFQRFTPVCESSDLGRCSREQIVNAYDNALGYTDHVLATAIDTLAALPGYDTALLYVSDHGESLGEKGLYLHGMPYSIAPREQLEVPMVAWFSDGWRASTRLDAACLRRVATAPHSHDDLFHTLLGLTDVRTSLYQPDHDIFLTCRAGQ</sequence>
<dbReference type="EMBL" id="CP060731">
    <property type="protein sequence ID" value="QNN79599.1"/>
    <property type="molecule type" value="Genomic_DNA"/>
</dbReference>
<name>A0A7G9THM4_PSEMX</name>
<evidence type="ECO:0000256" key="2">
    <source>
        <dbReference type="ARBA" id="ARBA00022475"/>
    </source>
</evidence>
<feature type="transmembrane region" description="Helical" evidence="8">
    <location>
        <begin position="44"/>
        <end position="67"/>
    </location>
</feature>
<keyword evidence="4 11" id="KW-0808">Transferase</keyword>
<evidence type="ECO:0000313" key="11">
    <source>
        <dbReference type="EMBL" id="QNN79599.1"/>
    </source>
</evidence>
<dbReference type="InterPro" id="IPR058130">
    <property type="entry name" value="PEA_transf_C"/>
</dbReference>
<evidence type="ECO:0000256" key="5">
    <source>
        <dbReference type="ARBA" id="ARBA00022692"/>
    </source>
</evidence>
<evidence type="ECO:0000256" key="7">
    <source>
        <dbReference type="ARBA" id="ARBA00023136"/>
    </source>
</evidence>
<evidence type="ECO:0000256" key="6">
    <source>
        <dbReference type="ARBA" id="ARBA00022989"/>
    </source>
</evidence>
<dbReference type="InterPro" id="IPR040423">
    <property type="entry name" value="PEA_transferase"/>
</dbReference>
<feature type="transmembrane region" description="Helical" evidence="8">
    <location>
        <begin position="115"/>
        <end position="136"/>
    </location>
</feature>
<feature type="transmembrane region" description="Helical" evidence="8">
    <location>
        <begin position="12"/>
        <end position="32"/>
    </location>
</feature>
<keyword evidence="5 8" id="KW-0812">Transmembrane</keyword>
<accession>A0A7G9THM4</accession>
<dbReference type="PANTHER" id="PTHR30443:SF0">
    <property type="entry name" value="PHOSPHOETHANOLAMINE TRANSFERASE EPTA"/>
    <property type="match status" value="1"/>
</dbReference>
<evidence type="ECO:0000256" key="8">
    <source>
        <dbReference type="SAM" id="Phobius"/>
    </source>
</evidence>
<evidence type="ECO:0000313" key="12">
    <source>
        <dbReference type="Proteomes" id="UP000515838"/>
    </source>
</evidence>
<proteinExistence type="predicted"/>
<keyword evidence="7 8" id="KW-0472">Membrane</keyword>
<feature type="transmembrane region" description="Helical" evidence="8">
    <location>
        <begin position="74"/>
        <end position="95"/>
    </location>
</feature>
<dbReference type="GO" id="GO:0009244">
    <property type="term" value="P:lipopolysaccharide core region biosynthetic process"/>
    <property type="evidence" value="ECO:0007669"/>
    <property type="project" value="TreeGrafter"/>
</dbReference>
<dbReference type="InterPro" id="IPR012549">
    <property type="entry name" value="EptA-like_N"/>
</dbReference>
<dbReference type="InterPro" id="IPR017850">
    <property type="entry name" value="Alkaline_phosphatase_core_sf"/>
</dbReference>
<keyword evidence="3" id="KW-0997">Cell inner membrane</keyword>
<dbReference type="RefSeq" id="WP_187574664.1">
    <property type="nucleotide sequence ID" value="NZ_CP060731.1"/>
</dbReference>
<dbReference type="GeneID" id="81470214"/>
<reference evidence="11 12" key="1">
    <citation type="submission" date="2020-08" db="EMBL/GenBank/DDBJ databases">
        <title>Streptomycin Non-resistant strain, P. mexicana.</title>
        <authorList>
            <person name="Ganesh-Kumar S."/>
            <person name="Zhe T."/>
            <person name="Yu Z."/>
            <person name="Min Y."/>
        </authorList>
    </citation>
    <scope>NUCLEOTIDE SEQUENCE [LARGE SCALE GENOMIC DNA]</scope>
    <source>
        <strain evidence="11 12">GTZY2</strain>
    </source>
</reference>
<keyword evidence="6 8" id="KW-1133">Transmembrane helix</keyword>
<keyword evidence="2" id="KW-1003">Cell membrane</keyword>
<evidence type="ECO:0000256" key="4">
    <source>
        <dbReference type="ARBA" id="ARBA00022679"/>
    </source>
</evidence>
<dbReference type="CDD" id="cd16017">
    <property type="entry name" value="LptA"/>
    <property type="match status" value="1"/>
</dbReference>
<evidence type="ECO:0000259" key="9">
    <source>
        <dbReference type="Pfam" id="PF00884"/>
    </source>
</evidence>
<dbReference type="InterPro" id="IPR000917">
    <property type="entry name" value="Sulfatase_N"/>
</dbReference>
<dbReference type="AlphaFoldDB" id="A0A7G9THM4"/>
<protein>
    <submittedName>
        <fullName evidence="11">Phosphoethanolamine transferase</fullName>
    </submittedName>
</protein>
<dbReference type="GO" id="GO:0005886">
    <property type="term" value="C:plasma membrane"/>
    <property type="evidence" value="ECO:0007669"/>
    <property type="project" value="UniProtKB-SubCell"/>
</dbReference>
<dbReference type="Pfam" id="PF08019">
    <property type="entry name" value="EptA_B_N"/>
    <property type="match status" value="1"/>
</dbReference>
<organism evidence="11 12">
    <name type="scientific">Pseudoxanthomonas mexicana</name>
    <dbReference type="NCBI Taxonomy" id="128785"/>
    <lineage>
        <taxon>Bacteria</taxon>
        <taxon>Pseudomonadati</taxon>
        <taxon>Pseudomonadota</taxon>
        <taxon>Gammaproteobacteria</taxon>
        <taxon>Lysobacterales</taxon>
        <taxon>Lysobacteraceae</taxon>
        <taxon>Pseudoxanthomonas</taxon>
    </lineage>
</organism>
<evidence type="ECO:0000256" key="1">
    <source>
        <dbReference type="ARBA" id="ARBA00004429"/>
    </source>
</evidence>
<dbReference type="Pfam" id="PF00884">
    <property type="entry name" value="Sulfatase"/>
    <property type="match status" value="1"/>
</dbReference>
<dbReference type="PANTHER" id="PTHR30443">
    <property type="entry name" value="INNER MEMBRANE PROTEIN"/>
    <property type="match status" value="1"/>
</dbReference>
<comment type="subcellular location">
    <subcellularLocation>
        <location evidence="1">Cell inner membrane</location>
        <topology evidence="1">Multi-pass membrane protein</topology>
    </subcellularLocation>
</comment>
<dbReference type="SUPFAM" id="SSF53649">
    <property type="entry name" value="Alkaline phosphatase-like"/>
    <property type="match status" value="1"/>
</dbReference>
<dbReference type="NCBIfam" id="NF028537">
    <property type="entry name" value="P_eth_NH2_trans"/>
    <property type="match status" value="1"/>
</dbReference>
<dbReference type="Gene3D" id="3.40.720.10">
    <property type="entry name" value="Alkaline Phosphatase, subunit A"/>
    <property type="match status" value="1"/>
</dbReference>
<evidence type="ECO:0000256" key="3">
    <source>
        <dbReference type="ARBA" id="ARBA00022519"/>
    </source>
</evidence>
<dbReference type="Proteomes" id="UP000515838">
    <property type="component" value="Chromosome"/>
</dbReference>
<evidence type="ECO:0000259" key="10">
    <source>
        <dbReference type="Pfam" id="PF08019"/>
    </source>
</evidence>
<dbReference type="GO" id="GO:0016776">
    <property type="term" value="F:phosphotransferase activity, phosphate group as acceptor"/>
    <property type="evidence" value="ECO:0007669"/>
    <property type="project" value="TreeGrafter"/>
</dbReference>
<gene>
    <name evidence="11" type="ORF">IAE60_04500</name>
</gene>
<feature type="domain" description="Phosphoethanolamine transferase N-terminal" evidence="10">
    <location>
        <begin position="56"/>
        <end position="202"/>
    </location>
</feature>